<accession>A0AAP3GVT5</accession>
<dbReference type="RefSeq" id="WP_269255558.1">
    <property type="nucleotide sequence ID" value="NZ_JAKHKO010000001.1"/>
</dbReference>
<organism evidence="2 3">
    <name type="scientific">Lactobacillus mulieris</name>
    <dbReference type="NCBI Taxonomy" id="2508708"/>
    <lineage>
        <taxon>Bacteria</taxon>
        <taxon>Bacillati</taxon>
        <taxon>Bacillota</taxon>
        <taxon>Bacilli</taxon>
        <taxon>Lactobacillales</taxon>
        <taxon>Lactobacillaceae</taxon>
        <taxon>Lactobacillus</taxon>
    </lineage>
</organism>
<protein>
    <recommendedName>
        <fullName evidence="4">Phage tail protein</fullName>
    </recommendedName>
</protein>
<name>A0AAP3GVT5_9LACO</name>
<dbReference type="EMBL" id="JAKHLF010000001">
    <property type="protein sequence ID" value="MCZ3844167.1"/>
    <property type="molecule type" value="Genomic_DNA"/>
</dbReference>
<evidence type="ECO:0000313" key="2">
    <source>
        <dbReference type="EMBL" id="MCZ3844167.1"/>
    </source>
</evidence>
<proteinExistence type="predicted"/>
<comment type="caution">
    <text evidence="2">The sequence shown here is derived from an EMBL/GenBank/DDBJ whole genome shotgun (WGS) entry which is preliminary data.</text>
</comment>
<feature type="compositionally biased region" description="Basic and acidic residues" evidence="1">
    <location>
        <begin position="122"/>
        <end position="133"/>
    </location>
</feature>
<dbReference type="AlphaFoldDB" id="A0AAP3GVT5"/>
<evidence type="ECO:0000313" key="3">
    <source>
        <dbReference type="Proteomes" id="UP001213015"/>
    </source>
</evidence>
<feature type="region of interest" description="Disordered" evidence="1">
    <location>
        <begin position="112"/>
        <end position="133"/>
    </location>
</feature>
<gene>
    <name evidence="2" type="ORF">L2422_01335</name>
</gene>
<dbReference type="Proteomes" id="UP001213015">
    <property type="component" value="Unassembled WGS sequence"/>
</dbReference>
<evidence type="ECO:0000256" key="1">
    <source>
        <dbReference type="SAM" id="MobiDB-lite"/>
    </source>
</evidence>
<evidence type="ECO:0008006" key="4">
    <source>
        <dbReference type="Google" id="ProtNLM"/>
    </source>
</evidence>
<sequence length="133" mass="15108">MKQATLKASNVLNRDFTIKDTGANVKILATSLNKIFGATNKLSAEVDKGKDHTWVDYSLVIADQVYSGLVELLHLDKEDAKKLEENMSYSEVFDFYKKMVNDFLQMEVPEVNTLNLDSTENEGEKQDPKEQED</sequence>
<reference evidence="2" key="1">
    <citation type="submission" date="2022-01" db="EMBL/GenBank/DDBJ databases">
        <title>VMRC isolate genome collection.</title>
        <authorList>
            <person name="France M."/>
            <person name="Rutt L."/>
            <person name="Humphrys M."/>
            <person name="Ravel J."/>
        </authorList>
    </citation>
    <scope>NUCLEOTIDE SEQUENCE</scope>
    <source>
        <strain evidence="2">C0127B5</strain>
    </source>
</reference>